<accession>A0A8D0G1R6</accession>
<evidence type="ECO:0000313" key="2">
    <source>
        <dbReference type="Proteomes" id="UP000694392"/>
    </source>
</evidence>
<name>A0A8D0G1R6_SPHPU</name>
<reference evidence="1" key="2">
    <citation type="submission" date="2025-09" db="UniProtKB">
        <authorList>
            <consortium name="Ensembl"/>
        </authorList>
    </citation>
    <scope>IDENTIFICATION</scope>
</reference>
<dbReference type="Ensembl" id="ENSSPUT00000001292.1">
    <property type="protein sequence ID" value="ENSSPUP00000001222.1"/>
    <property type="gene ID" value="ENSSPUG00000000975.1"/>
</dbReference>
<proteinExistence type="predicted"/>
<evidence type="ECO:0000313" key="1">
    <source>
        <dbReference type="Ensembl" id="ENSSPUP00000001222.1"/>
    </source>
</evidence>
<dbReference type="OMA" id="IMHEEHA"/>
<protein>
    <submittedName>
        <fullName evidence="1">Uncharacterized protein</fullName>
    </submittedName>
</protein>
<dbReference type="InterPro" id="IPR036322">
    <property type="entry name" value="WD40_repeat_dom_sf"/>
</dbReference>
<keyword evidence="2" id="KW-1185">Reference proteome</keyword>
<dbReference type="Gene3D" id="2.130.10.10">
    <property type="entry name" value="YVTN repeat-like/Quinoprotein amine dehydrogenase"/>
    <property type="match status" value="1"/>
</dbReference>
<dbReference type="GeneTree" id="ENSGT00940000162955"/>
<sequence length="249" mass="27059">SPQEVPFDKVFTVPQYNLVISTDARGTIKVWHGDTGEELAAFSTSSSSCTLITYIVNNKPFLTAGTAGGALYTFEATSLNQASHIIAFQNSGIDLLLCSPDKQWIVAGSTNSASVSSKVFYAECLIDSTDEPPISNSLPISKCTAACWLPNQAARIAIMHEEHAAFQMNITVFDIALKKTKYKLEILAQQVASFAVPGGSWREQTIMQGYGTETILLGHGSELKLCSVFGTQHETFQDHKNTITSIWVV</sequence>
<dbReference type="InterPro" id="IPR015943">
    <property type="entry name" value="WD40/YVTN_repeat-like_dom_sf"/>
</dbReference>
<dbReference type="AlphaFoldDB" id="A0A8D0G1R6"/>
<dbReference type="SUPFAM" id="SSF50978">
    <property type="entry name" value="WD40 repeat-like"/>
    <property type="match status" value="1"/>
</dbReference>
<reference evidence="1" key="1">
    <citation type="submission" date="2025-08" db="UniProtKB">
        <authorList>
            <consortium name="Ensembl"/>
        </authorList>
    </citation>
    <scope>IDENTIFICATION</scope>
</reference>
<dbReference type="Proteomes" id="UP000694392">
    <property type="component" value="Unplaced"/>
</dbReference>
<organism evidence="1 2">
    <name type="scientific">Sphenodon punctatus</name>
    <name type="common">Tuatara</name>
    <name type="synonym">Hatteria punctata</name>
    <dbReference type="NCBI Taxonomy" id="8508"/>
    <lineage>
        <taxon>Eukaryota</taxon>
        <taxon>Metazoa</taxon>
        <taxon>Chordata</taxon>
        <taxon>Craniata</taxon>
        <taxon>Vertebrata</taxon>
        <taxon>Euteleostomi</taxon>
        <taxon>Lepidosauria</taxon>
        <taxon>Sphenodontia</taxon>
        <taxon>Sphenodontidae</taxon>
        <taxon>Sphenodon</taxon>
    </lineage>
</organism>